<evidence type="ECO:0000313" key="2">
    <source>
        <dbReference type="Proteomes" id="UP000279833"/>
    </source>
</evidence>
<sequence>MVNTGHNPQNAMLERLSVLLIGVSPIYLMDVVDEDKRYEVSNYKDMRLLRRKKSVVIPDLYTEMMGVTPQQQRALCSLLPTNNLDKLLA</sequence>
<dbReference type="WBParaSite" id="SCUD_0001114501-mRNA-1">
    <property type="protein sequence ID" value="SCUD_0001114501-mRNA-1"/>
    <property type="gene ID" value="SCUD_0001114501"/>
</dbReference>
<dbReference type="EMBL" id="UZAK01034224">
    <property type="protein sequence ID" value="VDP43269.1"/>
    <property type="molecule type" value="Genomic_DNA"/>
</dbReference>
<name>A0A183K816_9TREM</name>
<accession>A0A183K816</accession>
<gene>
    <name evidence="1" type="ORF">SCUD_LOCUS11145</name>
</gene>
<evidence type="ECO:0000313" key="3">
    <source>
        <dbReference type="WBParaSite" id="SCUD_0001114501-mRNA-1"/>
    </source>
</evidence>
<reference evidence="3" key="1">
    <citation type="submission" date="2016-06" db="UniProtKB">
        <authorList>
            <consortium name="WormBaseParasite"/>
        </authorList>
    </citation>
    <scope>IDENTIFICATION</scope>
</reference>
<organism evidence="3">
    <name type="scientific">Schistosoma curassoni</name>
    <dbReference type="NCBI Taxonomy" id="6186"/>
    <lineage>
        <taxon>Eukaryota</taxon>
        <taxon>Metazoa</taxon>
        <taxon>Spiralia</taxon>
        <taxon>Lophotrochozoa</taxon>
        <taxon>Platyhelminthes</taxon>
        <taxon>Trematoda</taxon>
        <taxon>Digenea</taxon>
        <taxon>Strigeidida</taxon>
        <taxon>Schistosomatoidea</taxon>
        <taxon>Schistosomatidae</taxon>
        <taxon>Schistosoma</taxon>
    </lineage>
</organism>
<reference evidence="1 2" key="2">
    <citation type="submission" date="2018-11" db="EMBL/GenBank/DDBJ databases">
        <authorList>
            <consortium name="Pathogen Informatics"/>
        </authorList>
    </citation>
    <scope>NUCLEOTIDE SEQUENCE [LARGE SCALE GENOMIC DNA]</scope>
    <source>
        <strain evidence="1">Dakar</strain>
        <strain evidence="2">Dakar, Senegal</strain>
    </source>
</reference>
<proteinExistence type="predicted"/>
<protein>
    <submittedName>
        <fullName evidence="3">Transcriptional regulator</fullName>
    </submittedName>
</protein>
<dbReference type="AlphaFoldDB" id="A0A183K816"/>
<keyword evidence="2" id="KW-1185">Reference proteome</keyword>
<evidence type="ECO:0000313" key="1">
    <source>
        <dbReference type="EMBL" id="VDP43269.1"/>
    </source>
</evidence>
<dbReference type="Proteomes" id="UP000279833">
    <property type="component" value="Unassembled WGS sequence"/>
</dbReference>